<dbReference type="Gene3D" id="3.40.50.920">
    <property type="match status" value="1"/>
</dbReference>
<dbReference type="CDD" id="cd07033">
    <property type="entry name" value="TPP_PYR_DXS_TK_like"/>
    <property type="match status" value="1"/>
</dbReference>
<evidence type="ECO:0000313" key="7">
    <source>
        <dbReference type="EMBL" id="KRO63095.1"/>
    </source>
</evidence>
<sequence length="685" mass="72168">MATEVGPVQSVEAPPLRPLKIPNRLAPTPKQGPKYPAKVRNLSGQEVVLANPVMTRALIALMDTHAVIGGAACHWGGPAALAEIMAAIHGVMFDETKRPWHEAFNFVNDAGHTENGVYALRAQYGFDGMTFDDLKKFRSIESKLTGHGESHLNPQGVFISNGPLGSGLPVAQGLALGDKLAQRDRVTFCVISDGACMEGEAKEAMAAIPGLAGRNEMNPFILIVSDNDTKLSGRISADSFSMEPTFAGLADLGWNVRPVKEGQNLEKVYQAVEQAVAEAKGDPRRPVCLWVKTIKGYGVKETEKSSSGGHGFPLKDGEKIIQFVEEITGGKTPADLKSWAEALRRDWEAKQQTKKAAPAGSASVKKEKVQAGFARAAVRAAQEGLPVVSISADLPGSTGVAAFQKAVPGRSFDIGVAEANMVSTCTGLSKTGFLPVADTFSQFGITKGNLPIIMAALSQGPIVGAFTHAGFQDAADGASHEATTYFSAVSSIPHTLAIAVSCSEQAEALMLGAFQRLAKEREAGQDGESALFFAGREDFPARLGERPEGYPWGKATVLRPGKDVVLVACGPMVPLALEAAEILAQAGKQATVIDNPFVNRPDLGTIAPAVQAAGGRLVTIEDHQIVGGMGAMLVHALAIQGITLKTAAIGMKGEFGRSAYSARELYEHFGMGPKDIAQAARKLSS</sequence>
<gene>
    <name evidence="7" type="ORF">ABR82_01010</name>
</gene>
<reference evidence="7 8" key="1">
    <citation type="submission" date="2015-10" db="EMBL/GenBank/DDBJ databases">
        <title>Metagenome-Assembled Genomes uncover a global brackish microbiome.</title>
        <authorList>
            <person name="Hugerth L.W."/>
            <person name="Larsson J."/>
            <person name="Alneberg J."/>
            <person name="Lindh M.V."/>
            <person name="Legrand C."/>
            <person name="Pinhassi J."/>
            <person name="Andersson A.F."/>
        </authorList>
    </citation>
    <scope>NUCLEOTIDE SEQUENCE [LARGE SCALE GENOMIC DNA]</scope>
    <source>
        <strain evidence="7">BACL18 MAG-120507-bin52</strain>
    </source>
</reference>
<dbReference type="Proteomes" id="UP000051269">
    <property type="component" value="Unassembled WGS sequence"/>
</dbReference>
<dbReference type="PANTHER" id="PTHR43825">
    <property type="entry name" value="PYRUVATE DEHYDROGENASE E1 COMPONENT"/>
    <property type="match status" value="1"/>
</dbReference>
<evidence type="ECO:0000256" key="5">
    <source>
        <dbReference type="SAM" id="MobiDB-lite"/>
    </source>
</evidence>
<dbReference type="SUPFAM" id="SSF52922">
    <property type="entry name" value="TK C-terminal domain-like"/>
    <property type="match status" value="1"/>
</dbReference>
<feature type="region of interest" description="Disordered" evidence="5">
    <location>
        <begin position="1"/>
        <end position="34"/>
    </location>
</feature>
<name>A0A0R2RKI6_9BACT</name>
<comment type="cofactor">
    <cofactor evidence="1">
        <name>Mn(2+)</name>
        <dbReference type="ChEBI" id="CHEBI:29035"/>
    </cofactor>
</comment>
<dbReference type="EMBL" id="LIBO01000008">
    <property type="protein sequence ID" value="KRO63095.1"/>
    <property type="molecule type" value="Genomic_DNA"/>
</dbReference>
<feature type="domain" description="Transketolase-like pyrimidine-binding" evidence="6">
    <location>
        <begin position="367"/>
        <end position="541"/>
    </location>
</feature>
<dbReference type="GO" id="GO:0005737">
    <property type="term" value="C:cytoplasm"/>
    <property type="evidence" value="ECO:0007669"/>
    <property type="project" value="UniProtKB-ARBA"/>
</dbReference>
<dbReference type="Pfam" id="PF00456">
    <property type="entry name" value="Transketolase_N"/>
    <property type="match status" value="1"/>
</dbReference>
<proteinExistence type="inferred from homology"/>
<dbReference type="PANTHER" id="PTHR43825:SF1">
    <property type="entry name" value="TRANSKETOLASE-LIKE PYRIMIDINE-BINDING DOMAIN-CONTAINING PROTEIN"/>
    <property type="match status" value="1"/>
</dbReference>
<accession>A0A0R2RKI6</accession>
<evidence type="ECO:0000256" key="3">
    <source>
        <dbReference type="ARBA" id="ARBA00001964"/>
    </source>
</evidence>
<dbReference type="InterPro" id="IPR051157">
    <property type="entry name" value="PDH/Transketolase"/>
</dbReference>
<dbReference type="InterPro" id="IPR029061">
    <property type="entry name" value="THDP-binding"/>
</dbReference>
<comment type="caution">
    <text evidence="7">The sequence shown here is derived from an EMBL/GenBank/DDBJ whole genome shotgun (WGS) entry which is preliminary data.</text>
</comment>
<dbReference type="AlphaFoldDB" id="A0A0R2RKI6"/>
<protein>
    <submittedName>
        <fullName evidence="7">Transketolase</fullName>
    </submittedName>
</protein>
<comment type="cofactor">
    <cofactor evidence="3">
        <name>thiamine diphosphate</name>
        <dbReference type="ChEBI" id="CHEBI:58937"/>
    </cofactor>
</comment>
<evidence type="ECO:0000313" key="8">
    <source>
        <dbReference type="Proteomes" id="UP000051269"/>
    </source>
</evidence>
<organism evidence="7 8">
    <name type="scientific">Verrucomicrobia subdivision 6 bacterium BACL9 MAG-120507-bin52</name>
    <dbReference type="NCBI Taxonomy" id="1655590"/>
    <lineage>
        <taxon>Bacteria</taxon>
        <taxon>Pseudomonadati</taxon>
        <taxon>Verrucomicrobiota</taxon>
        <taxon>Verrucomicrobiia</taxon>
        <taxon>Verrucomicrobiales</taxon>
        <taxon>Verrucomicrobia subdivision 6</taxon>
    </lineage>
</organism>
<dbReference type="InterPro" id="IPR009014">
    <property type="entry name" value="Transketo_C/PFOR_II"/>
</dbReference>
<comment type="cofactor">
    <cofactor evidence="2">
        <name>Mg(2+)</name>
        <dbReference type="ChEBI" id="CHEBI:18420"/>
    </cofactor>
</comment>
<dbReference type="InterPro" id="IPR005474">
    <property type="entry name" value="Transketolase_N"/>
</dbReference>
<dbReference type="SMART" id="SM00861">
    <property type="entry name" value="Transket_pyr"/>
    <property type="match status" value="1"/>
</dbReference>
<evidence type="ECO:0000256" key="2">
    <source>
        <dbReference type="ARBA" id="ARBA00001946"/>
    </source>
</evidence>
<dbReference type="SUPFAM" id="SSF52518">
    <property type="entry name" value="Thiamin diphosphate-binding fold (THDP-binding)"/>
    <property type="match status" value="2"/>
</dbReference>
<dbReference type="Pfam" id="PF02780">
    <property type="entry name" value="Transketolase_C"/>
    <property type="match status" value="1"/>
</dbReference>
<dbReference type="InterPro" id="IPR033248">
    <property type="entry name" value="Transketolase_C"/>
</dbReference>
<dbReference type="InterPro" id="IPR005475">
    <property type="entry name" value="Transketolase-like_Pyr-bd"/>
</dbReference>
<dbReference type="Gene3D" id="3.40.50.970">
    <property type="match status" value="2"/>
</dbReference>
<evidence type="ECO:0000256" key="1">
    <source>
        <dbReference type="ARBA" id="ARBA00001936"/>
    </source>
</evidence>
<evidence type="ECO:0000259" key="6">
    <source>
        <dbReference type="SMART" id="SM00861"/>
    </source>
</evidence>
<evidence type="ECO:0000256" key="4">
    <source>
        <dbReference type="ARBA" id="ARBA00007131"/>
    </source>
</evidence>
<dbReference type="Pfam" id="PF02779">
    <property type="entry name" value="Transket_pyr"/>
    <property type="match status" value="1"/>
</dbReference>
<comment type="similarity">
    <text evidence="4">Belongs to the transketolase family.</text>
</comment>